<keyword evidence="1" id="KW-0479">Metal-binding</keyword>
<dbReference type="GO" id="GO:0004423">
    <property type="term" value="F:iduronate-2-sulfatase activity"/>
    <property type="evidence" value="ECO:0007669"/>
    <property type="project" value="TreeGrafter"/>
</dbReference>
<evidence type="ECO:0000259" key="3">
    <source>
        <dbReference type="Pfam" id="PF00884"/>
    </source>
</evidence>
<dbReference type="Pfam" id="PF00884">
    <property type="entry name" value="Sulfatase"/>
    <property type="match status" value="1"/>
</dbReference>
<accession>A0A6C2TYV6</accession>
<reference evidence="4 5" key="1">
    <citation type="submission" date="2019-04" db="EMBL/GenBank/DDBJ databases">
        <authorList>
            <person name="Van Vliet M D."/>
        </authorList>
    </citation>
    <scope>NUCLEOTIDE SEQUENCE [LARGE SCALE GENOMIC DNA]</scope>
    <source>
        <strain evidence="4 5">F1</strain>
    </source>
</reference>
<dbReference type="SUPFAM" id="SSF53649">
    <property type="entry name" value="Alkaline phosphatase-like"/>
    <property type="match status" value="1"/>
</dbReference>
<name>A0A6C2TYV6_PONDE</name>
<feature type="domain" description="Sulfatase N-terminal" evidence="3">
    <location>
        <begin position="32"/>
        <end position="395"/>
    </location>
</feature>
<dbReference type="Proteomes" id="UP000366872">
    <property type="component" value="Unassembled WGS sequence"/>
</dbReference>
<protein>
    <submittedName>
        <fullName evidence="4">Arylsulfatase</fullName>
    </submittedName>
</protein>
<dbReference type="GO" id="GO:0005737">
    <property type="term" value="C:cytoplasm"/>
    <property type="evidence" value="ECO:0007669"/>
    <property type="project" value="TreeGrafter"/>
</dbReference>
<evidence type="ECO:0000256" key="2">
    <source>
        <dbReference type="ARBA" id="ARBA00022801"/>
    </source>
</evidence>
<gene>
    <name evidence="4" type="ORF">PDESU_00928</name>
</gene>
<dbReference type="InterPro" id="IPR017850">
    <property type="entry name" value="Alkaline_phosphatase_core_sf"/>
</dbReference>
<dbReference type="PANTHER" id="PTHR45953:SF1">
    <property type="entry name" value="IDURONATE 2-SULFATASE"/>
    <property type="match status" value="1"/>
</dbReference>
<dbReference type="AlphaFoldDB" id="A0A6C2TYV6"/>
<dbReference type="PANTHER" id="PTHR45953">
    <property type="entry name" value="IDURONATE 2-SULFATASE"/>
    <property type="match status" value="1"/>
</dbReference>
<dbReference type="GO" id="GO:0046872">
    <property type="term" value="F:metal ion binding"/>
    <property type="evidence" value="ECO:0007669"/>
    <property type="project" value="UniProtKB-KW"/>
</dbReference>
<evidence type="ECO:0000256" key="1">
    <source>
        <dbReference type="ARBA" id="ARBA00022723"/>
    </source>
</evidence>
<dbReference type="EMBL" id="CAAHFG010000001">
    <property type="protein sequence ID" value="VGO12376.1"/>
    <property type="molecule type" value="Genomic_DNA"/>
</dbReference>
<keyword evidence="5" id="KW-1185">Reference proteome</keyword>
<organism evidence="4 5">
    <name type="scientific">Pontiella desulfatans</name>
    <dbReference type="NCBI Taxonomy" id="2750659"/>
    <lineage>
        <taxon>Bacteria</taxon>
        <taxon>Pseudomonadati</taxon>
        <taxon>Kiritimatiellota</taxon>
        <taxon>Kiritimatiellia</taxon>
        <taxon>Kiritimatiellales</taxon>
        <taxon>Pontiellaceae</taxon>
        <taxon>Pontiella</taxon>
    </lineage>
</organism>
<sequence length="528" mass="59127">MQQPIHILRNSAMMIVGAWLMAGHASARTNRPNVVVILADDQRADYLGCAGHLVVKTPNIDRLAAKGIRFENAFATTAACTPNRTSILTGQYERKHGVTFGSESSLSLEAFAETYPMVLRKAGYYVGYVGKNHSPIGLSPQGSGYSSGVMEKQFDYWYGNHKHSMFYPKGKHPIYTNSTAETQVEIFQEGALNFLQNNPSFSGASDFLKTKPDNQPFCLLVNFNVPHGAGTGSMEQRPTDPELYRSTYRDKINAMPRPETYVAKKSIRDPKIPKQVYNGKYLKGYNYVQTPKALRERQVLTCQTVTGIDQLTGAVIAELQHQGLLDNTIILYTSDHGLQHGEHGLGGKVLLYDESLRVPLIVYDPRLPDSQCGKTKQELALSIDIAPTLLELAGVPVPAEMQGKSLAPLMNDTSVSWRKDFFCENMFMGQNYPRIEGVRGTDFKYVRYFDKAKDQHHILSLTASIEGEQPVYEELYDLRNDALETKNLAPSSTHRKVLEHYRERCRELVVEAKGGPGYPKTHIENDPR</sequence>
<keyword evidence="2" id="KW-0378">Hydrolase</keyword>
<evidence type="ECO:0000313" key="4">
    <source>
        <dbReference type="EMBL" id="VGO12376.1"/>
    </source>
</evidence>
<evidence type="ECO:0000313" key="5">
    <source>
        <dbReference type="Proteomes" id="UP000366872"/>
    </source>
</evidence>
<dbReference type="Gene3D" id="3.40.720.10">
    <property type="entry name" value="Alkaline Phosphatase, subunit A"/>
    <property type="match status" value="1"/>
</dbReference>
<proteinExistence type="predicted"/>
<dbReference type="RefSeq" id="WP_136078046.1">
    <property type="nucleotide sequence ID" value="NZ_CAAHFG010000001.1"/>
</dbReference>
<dbReference type="InterPro" id="IPR000917">
    <property type="entry name" value="Sulfatase_N"/>
</dbReference>